<keyword evidence="1" id="KW-1133">Transmembrane helix</keyword>
<accession>A0A6N2V7W4</accession>
<dbReference type="AlphaFoldDB" id="A0A6N2V7W4"/>
<proteinExistence type="predicted"/>
<dbReference type="EMBL" id="CACRSY010000015">
    <property type="protein sequence ID" value="VYT26050.1"/>
    <property type="molecule type" value="Genomic_DNA"/>
</dbReference>
<organism evidence="2">
    <name type="scientific">Blautia hansenii</name>
    <name type="common">Ruminococcus hansenii</name>
    <dbReference type="NCBI Taxonomy" id="1322"/>
    <lineage>
        <taxon>Bacteria</taxon>
        <taxon>Bacillati</taxon>
        <taxon>Bacillota</taxon>
        <taxon>Clostridia</taxon>
        <taxon>Lachnospirales</taxon>
        <taxon>Lachnospiraceae</taxon>
        <taxon>Blautia</taxon>
    </lineage>
</organism>
<name>A0A6N2V7W4_BLAHA</name>
<sequence>MQDWSHYGKGYVRIKAYTQSPERFLNLCAYHKIKVWNLVNKNDIYEMNLSIQDFFRLKSICKKTGTRIQITGKYGLPFFFYRNKKRKAFFIGIFLSFFILFFLSGYIWNIHVEGNVHNSTQSILGYLEKIDVHHGASKKKLDCALIAEKLRGEFPNITWVSAKITGSRLLLEIKENDNIYKEKIPEKGAYDLIADKTGKIVSMVTRKGTPLKKTGELCKKGEILVSGRLDILNDSKEIEKYEYTDADADIYVEYPLEYYQQFSMTYQKPIYTGKQKKGYLLQVSDYYFDFKRKPPWETFDTTTNLKQLYLTENFKLPIFYGSSTDYEYQTGEFVYTEKEAREKVESHLSILLKSLEEKGVQISENHVKINIQKNVCTASGTLLAVEKAGKKAPTDILPQQTERNFDINE</sequence>
<evidence type="ECO:0000256" key="1">
    <source>
        <dbReference type="SAM" id="Phobius"/>
    </source>
</evidence>
<protein>
    <submittedName>
        <fullName evidence="2">Stage IV sporulation protein YqfD</fullName>
    </submittedName>
</protein>
<gene>
    <name evidence="2" type="ORF">BHLFYP23_00894</name>
</gene>
<dbReference type="Pfam" id="PF06898">
    <property type="entry name" value="YqfD"/>
    <property type="match status" value="1"/>
</dbReference>
<dbReference type="InterPro" id="IPR010690">
    <property type="entry name" value="YqfD"/>
</dbReference>
<keyword evidence="1" id="KW-0472">Membrane</keyword>
<evidence type="ECO:0000313" key="2">
    <source>
        <dbReference type="EMBL" id="VYT26050.1"/>
    </source>
</evidence>
<keyword evidence="1" id="KW-0812">Transmembrane</keyword>
<dbReference type="RefSeq" id="WP_156342653.1">
    <property type="nucleotide sequence ID" value="NZ_CACRSY010000015.1"/>
</dbReference>
<reference evidence="2" key="1">
    <citation type="submission" date="2019-11" db="EMBL/GenBank/DDBJ databases">
        <authorList>
            <person name="Feng L."/>
        </authorList>
    </citation>
    <scope>NUCLEOTIDE SEQUENCE</scope>
    <source>
        <strain evidence="2">BhanseniiLFYP23</strain>
    </source>
</reference>
<feature type="transmembrane region" description="Helical" evidence="1">
    <location>
        <begin position="88"/>
        <end position="108"/>
    </location>
</feature>